<name>A0ABS4VT73_9PSEU</name>
<proteinExistence type="predicted"/>
<dbReference type="EMBL" id="JAGINU010000001">
    <property type="protein sequence ID" value="MBP2366759.1"/>
    <property type="molecule type" value="Genomic_DNA"/>
</dbReference>
<comment type="caution">
    <text evidence="1">The sequence shown here is derived from an EMBL/GenBank/DDBJ whole genome shotgun (WGS) entry which is preliminary data.</text>
</comment>
<sequence length="79" mass="7870">MSSSAAWNSRSISSSLAAAADNVIGEGAASATPRGETYAAPASHREVSATAPAYQSVLSFSACFLLCRSADAQTAANSA</sequence>
<evidence type="ECO:0000313" key="2">
    <source>
        <dbReference type="Proteomes" id="UP001519295"/>
    </source>
</evidence>
<accession>A0ABS4VT73</accession>
<dbReference type="Proteomes" id="UP001519295">
    <property type="component" value="Unassembled WGS sequence"/>
</dbReference>
<keyword evidence="2" id="KW-1185">Reference proteome</keyword>
<protein>
    <submittedName>
        <fullName evidence="1">Uncharacterized protein</fullName>
    </submittedName>
</protein>
<dbReference type="RefSeq" id="WP_210026849.1">
    <property type="nucleotide sequence ID" value="NZ_JAGINU010000001.1"/>
</dbReference>
<organism evidence="1 2">
    <name type="scientific">Pseudonocardia parietis</name>
    <dbReference type="NCBI Taxonomy" id="570936"/>
    <lineage>
        <taxon>Bacteria</taxon>
        <taxon>Bacillati</taxon>
        <taxon>Actinomycetota</taxon>
        <taxon>Actinomycetes</taxon>
        <taxon>Pseudonocardiales</taxon>
        <taxon>Pseudonocardiaceae</taxon>
        <taxon>Pseudonocardia</taxon>
    </lineage>
</organism>
<evidence type="ECO:0000313" key="1">
    <source>
        <dbReference type="EMBL" id="MBP2366759.1"/>
    </source>
</evidence>
<reference evidence="1 2" key="1">
    <citation type="submission" date="2021-03" db="EMBL/GenBank/DDBJ databases">
        <title>Sequencing the genomes of 1000 actinobacteria strains.</title>
        <authorList>
            <person name="Klenk H.-P."/>
        </authorList>
    </citation>
    <scope>NUCLEOTIDE SEQUENCE [LARGE SCALE GENOMIC DNA]</scope>
    <source>
        <strain evidence="1 2">DSM 45256</strain>
    </source>
</reference>
<gene>
    <name evidence="1" type="ORF">JOF36_002455</name>
</gene>